<accession>A0ABT4A1G3</accession>
<reference evidence="1 2" key="1">
    <citation type="submission" date="2022-11" db="EMBL/GenBank/DDBJ databases">
        <title>Minimal conservation of predation-associated metabolite biosynthetic gene clusters underscores biosynthetic potential of Myxococcota including descriptions for ten novel species: Archangium lansinium sp. nov., Myxococcus landrumus sp. nov., Nannocystis bai.</title>
        <authorList>
            <person name="Ahearne A."/>
            <person name="Stevens C."/>
            <person name="Phillips K."/>
        </authorList>
    </citation>
    <scope>NUCLEOTIDE SEQUENCE [LARGE SCALE GENOMIC DNA]</scope>
    <source>
        <strain evidence="1 2">MIWBW</strain>
    </source>
</reference>
<dbReference type="PROSITE" id="PS51257">
    <property type="entry name" value="PROKAR_LIPOPROTEIN"/>
    <property type="match status" value="1"/>
</dbReference>
<dbReference type="EMBL" id="JAPNKA010000001">
    <property type="protein sequence ID" value="MCY1075477.1"/>
    <property type="molecule type" value="Genomic_DNA"/>
</dbReference>
<name>A0ABT4A1G3_9BACT</name>
<comment type="caution">
    <text evidence="1">The sequence shown here is derived from an EMBL/GenBank/DDBJ whole genome shotgun (WGS) entry which is preliminary data.</text>
</comment>
<organism evidence="1 2">
    <name type="scientific">Archangium lansingense</name>
    <dbReference type="NCBI Taxonomy" id="2995310"/>
    <lineage>
        <taxon>Bacteria</taxon>
        <taxon>Pseudomonadati</taxon>
        <taxon>Myxococcota</taxon>
        <taxon>Myxococcia</taxon>
        <taxon>Myxococcales</taxon>
        <taxon>Cystobacterineae</taxon>
        <taxon>Archangiaceae</taxon>
        <taxon>Archangium</taxon>
    </lineage>
</organism>
<sequence>MSTRFVAPPLLGPPVLVALTLLAGCIGVSPHVPSYYAQSTDSATSGCLRNPACYNTRPGEEAVIPWLSRAVDAARTATTVEMVLQDAEIKLVEQTLVQCAQAANEQVNKEDEELRGREPTAEQCRQVVRREGNTEVTRAMDLGARKHKLALDCVRAAFAERFSDNVSLEPTYQKDPSTGLWRWIDPAQVAEWLKLGLKSQLWGSLVPDLVLHASRNPNQVQRVYDFKFPCPSGKPPSWGRYAKGHPHHPKSQKEMYEEALLGGETSNANSVTTNGIQR</sequence>
<gene>
    <name evidence="1" type="ORF">OV287_13380</name>
</gene>
<protein>
    <recommendedName>
        <fullName evidence="3">Lipoprotein</fullName>
    </recommendedName>
</protein>
<evidence type="ECO:0000313" key="1">
    <source>
        <dbReference type="EMBL" id="MCY1075477.1"/>
    </source>
</evidence>
<keyword evidence="2" id="KW-1185">Reference proteome</keyword>
<evidence type="ECO:0000313" key="2">
    <source>
        <dbReference type="Proteomes" id="UP001207654"/>
    </source>
</evidence>
<proteinExistence type="predicted"/>
<evidence type="ECO:0008006" key="3">
    <source>
        <dbReference type="Google" id="ProtNLM"/>
    </source>
</evidence>
<dbReference type="Proteomes" id="UP001207654">
    <property type="component" value="Unassembled WGS sequence"/>
</dbReference>
<dbReference type="RefSeq" id="WP_267534408.1">
    <property type="nucleotide sequence ID" value="NZ_JAPNKA010000001.1"/>
</dbReference>